<dbReference type="Pfam" id="PF00505">
    <property type="entry name" value="HMG_box"/>
    <property type="match status" value="2"/>
</dbReference>
<organism evidence="6 7">
    <name type="scientific">Rhizoctonia solani</name>
    <dbReference type="NCBI Taxonomy" id="456999"/>
    <lineage>
        <taxon>Eukaryota</taxon>
        <taxon>Fungi</taxon>
        <taxon>Dikarya</taxon>
        <taxon>Basidiomycota</taxon>
        <taxon>Agaricomycotina</taxon>
        <taxon>Agaricomycetes</taxon>
        <taxon>Cantharellales</taxon>
        <taxon>Ceratobasidiaceae</taxon>
        <taxon>Rhizoctonia</taxon>
    </lineage>
</organism>
<feature type="DNA-binding region" description="HMG box" evidence="2">
    <location>
        <begin position="216"/>
        <end position="288"/>
    </location>
</feature>
<dbReference type="InterPro" id="IPR050342">
    <property type="entry name" value="HMGB"/>
</dbReference>
<feature type="region of interest" description="Disordered" evidence="4">
    <location>
        <begin position="190"/>
        <end position="216"/>
    </location>
</feature>
<keyword evidence="3" id="KW-0175">Coiled coil</keyword>
<dbReference type="PANTHER" id="PTHR48112">
    <property type="entry name" value="HIGH MOBILITY GROUP PROTEIN DSP1"/>
    <property type="match status" value="1"/>
</dbReference>
<evidence type="ECO:0000256" key="2">
    <source>
        <dbReference type="PROSITE-ProRule" id="PRU00267"/>
    </source>
</evidence>
<proteinExistence type="predicted"/>
<feature type="region of interest" description="Disordered" evidence="4">
    <location>
        <begin position="78"/>
        <end position="114"/>
    </location>
</feature>
<feature type="region of interest" description="Disordered" evidence="4">
    <location>
        <begin position="1"/>
        <end position="25"/>
    </location>
</feature>
<dbReference type="GO" id="GO:0003677">
    <property type="term" value="F:DNA binding"/>
    <property type="evidence" value="ECO:0007669"/>
    <property type="project" value="UniProtKB-UniRule"/>
</dbReference>
<keyword evidence="2" id="KW-0539">Nucleus</keyword>
<dbReference type="InterPro" id="IPR036910">
    <property type="entry name" value="HMG_box_dom_sf"/>
</dbReference>
<gene>
    <name evidence="6" type="ORF">RDB_LOCUS121722</name>
</gene>
<feature type="compositionally biased region" description="Basic residues" evidence="4">
    <location>
        <begin position="198"/>
        <end position="208"/>
    </location>
</feature>
<evidence type="ECO:0000256" key="4">
    <source>
        <dbReference type="SAM" id="MobiDB-lite"/>
    </source>
</evidence>
<dbReference type="AlphaFoldDB" id="A0A8H3CK24"/>
<dbReference type="PROSITE" id="PS50118">
    <property type="entry name" value="HMG_BOX_2"/>
    <property type="match status" value="2"/>
</dbReference>
<name>A0A8H3CK24_9AGAM</name>
<feature type="coiled-coil region" evidence="3">
    <location>
        <begin position="151"/>
        <end position="183"/>
    </location>
</feature>
<dbReference type="GO" id="GO:0005634">
    <property type="term" value="C:nucleus"/>
    <property type="evidence" value="ECO:0007669"/>
    <property type="project" value="UniProtKB-UniRule"/>
</dbReference>
<feature type="domain" description="HMG box" evidence="5">
    <location>
        <begin position="216"/>
        <end position="288"/>
    </location>
</feature>
<evidence type="ECO:0000256" key="1">
    <source>
        <dbReference type="ARBA" id="ARBA00023125"/>
    </source>
</evidence>
<evidence type="ECO:0000313" key="7">
    <source>
        <dbReference type="Proteomes" id="UP000663843"/>
    </source>
</evidence>
<dbReference type="SMART" id="SM00398">
    <property type="entry name" value="HMG"/>
    <property type="match status" value="2"/>
</dbReference>
<feature type="DNA-binding region" description="HMG box" evidence="2">
    <location>
        <begin position="111"/>
        <end position="181"/>
    </location>
</feature>
<evidence type="ECO:0000259" key="5">
    <source>
        <dbReference type="PROSITE" id="PS50118"/>
    </source>
</evidence>
<evidence type="ECO:0000256" key="3">
    <source>
        <dbReference type="SAM" id="Coils"/>
    </source>
</evidence>
<dbReference type="Proteomes" id="UP000663843">
    <property type="component" value="Unassembled WGS sequence"/>
</dbReference>
<comment type="caution">
    <text evidence="6">The sequence shown here is derived from an EMBL/GenBank/DDBJ whole genome shotgun (WGS) entry which is preliminary data.</text>
</comment>
<dbReference type="Gene3D" id="1.10.30.10">
    <property type="entry name" value="High mobility group box domain"/>
    <property type="match status" value="2"/>
</dbReference>
<feature type="domain" description="HMG box" evidence="5">
    <location>
        <begin position="111"/>
        <end position="181"/>
    </location>
</feature>
<keyword evidence="1 2" id="KW-0238">DNA-binding</keyword>
<evidence type="ECO:0000313" key="6">
    <source>
        <dbReference type="EMBL" id="CAE6484287.1"/>
    </source>
</evidence>
<dbReference type="PANTHER" id="PTHR48112:SF22">
    <property type="entry name" value="MITOCHONDRIAL TRANSCRIPTION FACTOR A, ISOFORM B"/>
    <property type="match status" value="1"/>
</dbReference>
<dbReference type="SUPFAM" id="SSF47095">
    <property type="entry name" value="HMG-box"/>
    <property type="match status" value="2"/>
</dbReference>
<accession>A0A8H3CK24</accession>
<sequence>MDMRTMSYSAATHTRPSNLTMSPRTARNNDLDAALAQPDGQLHFHHVIATPFSSSAPSHPAPIAGNLRRQTTPAEDKLLSAGEEDVSSNRNVSPERSADIGTPTRSRLHPPKQAPSTWQIFFTEYLQSYKSTNPERKLNVSQAAKDGGAAYKALSAEKKEVYKRKAQLAKEDYERELAAWQRTLTPDDIRQENAFRSAQRKAGKSRRSNLKDPNAPKKPLSAYFMFLQWIRADPARVQDVFGDESETTRQSVLAASRWRELSDGEKKPFLAQAEREKLEYEAVRKEYEERTTGVSNSNHYTGGYMHMLSGSSHSWRYTSGNGEPWGSRRGSSSALELAGAVFDAMVFDLGPQFNEEVVDDGDVEDLIGMFRYTRLVG</sequence>
<protein>
    <recommendedName>
        <fullName evidence="5">HMG box domain-containing protein</fullName>
    </recommendedName>
</protein>
<dbReference type="EMBL" id="CAJMWT010004085">
    <property type="protein sequence ID" value="CAE6484287.1"/>
    <property type="molecule type" value="Genomic_DNA"/>
</dbReference>
<reference evidence="6" key="1">
    <citation type="submission" date="2021-01" db="EMBL/GenBank/DDBJ databases">
        <authorList>
            <person name="Kaushik A."/>
        </authorList>
    </citation>
    <scope>NUCLEOTIDE SEQUENCE</scope>
    <source>
        <strain evidence="6">AG2-2IIIB</strain>
    </source>
</reference>
<dbReference type="InterPro" id="IPR009071">
    <property type="entry name" value="HMG_box_dom"/>
</dbReference>